<evidence type="ECO:0000256" key="1">
    <source>
        <dbReference type="ARBA" id="ARBA00022679"/>
    </source>
</evidence>
<feature type="region of interest" description="Disordered" evidence="2">
    <location>
        <begin position="711"/>
        <end position="747"/>
    </location>
</feature>
<dbReference type="OMA" id="TWDNNVK"/>
<dbReference type="Proteomes" id="UP000030762">
    <property type="component" value="Unassembled WGS sequence"/>
</dbReference>
<dbReference type="RefSeq" id="XP_008613243.1">
    <property type="nucleotide sequence ID" value="XM_008615021.1"/>
</dbReference>
<keyword evidence="1" id="KW-0808">Transferase</keyword>
<dbReference type="GO" id="GO:0005975">
    <property type="term" value="P:carbohydrate metabolic process"/>
    <property type="evidence" value="ECO:0007669"/>
    <property type="project" value="InterPro"/>
</dbReference>
<dbReference type="Pfam" id="PF06722">
    <property type="entry name" value="EryCIII-like_C"/>
    <property type="match status" value="1"/>
</dbReference>
<dbReference type="Pfam" id="PF03033">
    <property type="entry name" value="Glyco_transf_28"/>
    <property type="match status" value="1"/>
</dbReference>
<dbReference type="OrthoDB" id="5835829at2759"/>
<evidence type="ECO:0000259" key="3">
    <source>
        <dbReference type="Pfam" id="PF03033"/>
    </source>
</evidence>
<dbReference type="FunFam" id="3.40.50.2000:FF:000009">
    <property type="entry name" value="Sterol 3-beta-glucosyltransferase UGT80A2"/>
    <property type="match status" value="1"/>
</dbReference>
<dbReference type="InterPro" id="IPR010610">
    <property type="entry name" value="EryCIII-like_C"/>
</dbReference>
<feature type="domain" description="Erythromycin biosynthesis protein CIII-like C-terminal" evidence="4">
    <location>
        <begin position="462"/>
        <end position="566"/>
    </location>
</feature>
<accession>T0QHH5</accession>
<dbReference type="STRING" id="1156394.T0QHH5"/>
<feature type="region of interest" description="Disordered" evidence="2">
    <location>
        <begin position="783"/>
        <end position="823"/>
    </location>
</feature>
<sequence length="1456" mass="159178">MDKLKQFTAKTKEKMAEIPVQKTWDSITDFTARTKEKMAEIDIPVKKTLDSIDIPVKKTMDDLSSKIKNLGKHHDDEAPMTIHPAATAMTRDGRIEIEIHDADSFPLPPPSALHRSSLARSDAVVGNHSPTSSSAPSGFSEPAPPMHICIMIVGTRGDVQPFIGIGKRLVSDGHRVRLATHAIYRSMVTDGGLEFYPLGGDPKELAAYMVKTGGHLIPVQYDVLTKDMPRNIQMVEEILFSTWPAVHSADPGATRVLPPFRANAIISNPVTYGHIHVAEKLGVPLHIMFPQPWVPTAAFPHPLSNLAYTGKIEKKNHISYKLVDLLMWQGTENMVNRFREDVLGLRKIRMGDAGRNVLLDLRIPHSFMWSPHLVPRPDDWDPSIYDVIGTVCDTDIPAHTPTPEFAAFLASGPPPIFVGFGSMVIPDAAKTTQTIIDAAKLARVRVVLQSSWSDMTQGGEITIPDNVFLLGNCPHDWLFPHMAAVVHHGGAGTTAAGLLAGKPTFIVPFFGDQPFWGWAVVNAGVGAPPCPIADLTTPVLTQAFAQLSSPELAANARALQAAMQAENGVEAAVQSFYNHLPLHKMKCAFTPTHMATKWLVKDQVQVCDCCAYVIRSTSDQAVLDYHVMAYARSGPNSGLEGAANGAGAFVHEIGSSLVGIVAEPTKGYKKDGAKGAAIGAAKGLANFALAPLHGIALFTDRVAVGHYNLKHRDEGKRKEPRFDGKQLFSRNDATFSTATSDEADRDRVHRHSLAPLVGVHVTPAEQTQILSALKDVIALKEHRELSPPPSESLEASSSVTVTDDDDDGDDGNESSSSSSSGVPMVVRGMRWSATGEFHMEYEVRGDLLRRAPSTRRLLDAVSSSSLHDAPASVPFHMNVCVLAIGAPSEVEAVIAVASVLASDGHHVRLAANPLHEKLVRSHGLDFFSLQGNPTSVHDWMDRIGKMATVDGPWHDPLAFLQSTWEAVNGVGFRADLILSHPGVIVHRYLAERLGVPVQLIASSPWSPTSEFPHPLMEDSSTWSEWSNWLSYAAVDEYAWTNCRDVLNQFRVETLGLPPWHHRLPPSFSVWKIPITYLWSPSLLSKAHDWGREVSVVGFPELPPSHAFEAPLKLTAFLQASPVMPTVYVNLRSLDLAAAMNLLHDVFAIAPDALRIILHRTDDGVRDILVADGDRLLVAPRTIPVDYLVTRCDGVVHQATEEVVRALLKAPKPSMACPVTGIERLWASRLYQLAPEATVPQVPLHELRQNPSAVAAVFSSLVTLDVKRRNSVVAATVSAIETEIHEAPRRAAAAIYRHVPVASMVCDVLPTKIARVYVPRWDLKLSHEAVYTGKHQLWDDASTEIKAYKPVYYSLSDGPTYVSMEKRVELDNQAHRTVLDAFSALLSAPEKVVTGRLFARQESMPGVAVDVSRFWETPEEEAASRQAIMETYEAFLEKKMSSGVNKSLLSFTSSTSD</sequence>
<dbReference type="InterPro" id="IPR002213">
    <property type="entry name" value="UDP_glucos_trans"/>
</dbReference>
<keyword evidence="6" id="KW-1185">Reference proteome</keyword>
<feature type="compositionally biased region" description="Acidic residues" evidence="2">
    <location>
        <begin position="802"/>
        <end position="812"/>
    </location>
</feature>
<dbReference type="PANTHER" id="PTHR48050">
    <property type="entry name" value="STEROL 3-BETA-GLUCOSYLTRANSFERASE"/>
    <property type="match status" value="1"/>
</dbReference>
<dbReference type="EMBL" id="JH767160">
    <property type="protein sequence ID" value="EQC33120.1"/>
    <property type="molecule type" value="Genomic_DNA"/>
</dbReference>
<feature type="compositionally biased region" description="Low complexity" evidence="2">
    <location>
        <begin position="813"/>
        <end position="822"/>
    </location>
</feature>
<gene>
    <name evidence="5" type="ORF">SDRG_09108</name>
</gene>
<dbReference type="CDD" id="cd03784">
    <property type="entry name" value="GT1_Gtf-like"/>
    <property type="match status" value="1"/>
</dbReference>
<dbReference type="InParanoid" id="T0QHH5"/>
<dbReference type="eggNOG" id="KOG1192">
    <property type="taxonomic scope" value="Eukaryota"/>
</dbReference>
<protein>
    <submittedName>
        <fullName evidence="5">Uncharacterized protein</fullName>
    </submittedName>
</protein>
<feature type="compositionally biased region" description="Low complexity" evidence="2">
    <location>
        <begin position="129"/>
        <end position="140"/>
    </location>
</feature>
<evidence type="ECO:0000259" key="4">
    <source>
        <dbReference type="Pfam" id="PF06722"/>
    </source>
</evidence>
<name>T0QHH5_SAPDV</name>
<dbReference type="InterPro" id="IPR050426">
    <property type="entry name" value="Glycosyltransferase_28"/>
</dbReference>
<feature type="compositionally biased region" description="Polar residues" evidence="2">
    <location>
        <begin position="728"/>
        <end position="740"/>
    </location>
</feature>
<feature type="compositionally biased region" description="Basic and acidic residues" evidence="2">
    <location>
        <begin position="711"/>
        <end position="724"/>
    </location>
</feature>
<dbReference type="GO" id="GO:0016906">
    <property type="term" value="F:sterol 3-beta-glucosyltransferase activity"/>
    <property type="evidence" value="ECO:0007669"/>
    <property type="project" value="UniProtKB-ARBA"/>
</dbReference>
<evidence type="ECO:0000313" key="6">
    <source>
        <dbReference type="Proteomes" id="UP000030762"/>
    </source>
</evidence>
<organism evidence="5 6">
    <name type="scientific">Saprolegnia diclina (strain VS20)</name>
    <dbReference type="NCBI Taxonomy" id="1156394"/>
    <lineage>
        <taxon>Eukaryota</taxon>
        <taxon>Sar</taxon>
        <taxon>Stramenopiles</taxon>
        <taxon>Oomycota</taxon>
        <taxon>Saprolegniomycetes</taxon>
        <taxon>Saprolegniales</taxon>
        <taxon>Saprolegniaceae</taxon>
        <taxon>Saprolegnia</taxon>
    </lineage>
</organism>
<dbReference type="InterPro" id="IPR004276">
    <property type="entry name" value="GlycoTrans_28_N"/>
</dbReference>
<feature type="domain" description="Glycosyltransferase family 28 N-terminal" evidence="3">
    <location>
        <begin position="148"/>
        <end position="300"/>
    </location>
</feature>
<dbReference type="PANTHER" id="PTHR48050:SF13">
    <property type="entry name" value="STEROL 3-BETA-GLUCOSYLTRANSFERASE UGT80A2"/>
    <property type="match status" value="1"/>
</dbReference>
<evidence type="ECO:0000256" key="2">
    <source>
        <dbReference type="SAM" id="MobiDB-lite"/>
    </source>
</evidence>
<dbReference type="Gene3D" id="3.40.50.2000">
    <property type="entry name" value="Glycogen Phosphorylase B"/>
    <property type="match status" value="3"/>
</dbReference>
<dbReference type="VEuPathDB" id="FungiDB:SDRG_09108"/>
<reference evidence="5 6" key="1">
    <citation type="submission" date="2012-04" db="EMBL/GenBank/DDBJ databases">
        <title>The Genome Sequence of Saprolegnia declina VS20.</title>
        <authorList>
            <consortium name="The Broad Institute Genome Sequencing Platform"/>
            <person name="Russ C."/>
            <person name="Nusbaum C."/>
            <person name="Tyler B."/>
            <person name="van West P."/>
            <person name="Dieguez-Uribeondo J."/>
            <person name="de Bruijn I."/>
            <person name="Tripathy S."/>
            <person name="Jiang R."/>
            <person name="Young S.K."/>
            <person name="Zeng Q."/>
            <person name="Gargeya S."/>
            <person name="Fitzgerald M."/>
            <person name="Haas B."/>
            <person name="Abouelleil A."/>
            <person name="Alvarado L."/>
            <person name="Arachchi H.M."/>
            <person name="Berlin A."/>
            <person name="Chapman S.B."/>
            <person name="Goldberg J."/>
            <person name="Griggs A."/>
            <person name="Gujja S."/>
            <person name="Hansen M."/>
            <person name="Howarth C."/>
            <person name="Imamovic A."/>
            <person name="Larimer J."/>
            <person name="McCowen C."/>
            <person name="Montmayeur A."/>
            <person name="Murphy C."/>
            <person name="Neiman D."/>
            <person name="Pearson M."/>
            <person name="Priest M."/>
            <person name="Roberts A."/>
            <person name="Saif S."/>
            <person name="Shea T."/>
            <person name="Sisk P."/>
            <person name="Sykes S."/>
            <person name="Wortman J."/>
            <person name="Nusbaum C."/>
            <person name="Birren B."/>
        </authorList>
    </citation>
    <scope>NUCLEOTIDE SEQUENCE [LARGE SCALE GENOMIC DNA]</scope>
    <source>
        <strain evidence="5 6">VS20</strain>
    </source>
</reference>
<dbReference type="SUPFAM" id="SSF53756">
    <property type="entry name" value="UDP-Glycosyltransferase/glycogen phosphorylase"/>
    <property type="match status" value="2"/>
</dbReference>
<proteinExistence type="predicted"/>
<feature type="compositionally biased region" description="Low complexity" evidence="2">
    <location>
        <begin position="791"/>
        <end position="801"/>
    </location>
</feature>
<dbReference type="GeneID" id="19949835"/>
<dbReference type="FunFam" id="3.40.50.2000:FF:000163">
    <property type="entry name" value="Sterol 3-beta-glucosyltransferase"/>
    <property type="match status" value="1"/>
</dbReference>
<evidence type="ECO:0000313" key="5">
    <source>
        <dbReference type="EMBL" id="EQC33120.1"/>
    </source>
</evidence>
<feature type="region of interest" description="Disordered" evidence="2">
    <location>
        <begin position="116"/>
        <end position="140"/>
    </location>
</feature>